<dbReference type="EMBL" id="NFHB01000003">
    <property type="protein sequence ID" value="OUN03829.1"/>
    <property type="molecule type" value="Genomic_DNA"/>
</dbReference>
<dbReference type="OrthoDB" id="1494763at2"/>
<feature type="coiled-coil region" evidence="1">
    <location>
        <begin position="79"/>
        <end position="106"/>
    </location>
</feature>
<evidence type="ECO:0000256" key="1">
    <source>
        <dbReference type="SAM" id="Coils"/>
    </source>
</evidence>
<protein>
    <submittedName>
        <fullName evidence="2">Uncharacterized protein</fullName>
    </submittedName>
</protein>
<gene>
    <name evidence="2" type="ORF">B5G41_05020</name>
</gene>
<proteinExistence type="predicted"/>
<accession>A0A1Y3R2I2</accession>
<keyword evidence="1" id="KW-0175">Coiled coil</keyword>
<dbReference type="Proteomes" id="UP000195772">
    <property type="component" value="Unassembled WGS sequence"/>
</dbReference>
<comment type="caution">
    <text evidence="2">The sequence shown here is derived from an EMBL/GenBank/DDBJ whole genome shotgun (WGS) entry which is preliminary data.</text>
</comment>
<evidence type="ECO:0000313" key="2">
    <source>
        <dbReference type="EMBL" id="OUN03829.1"/>
    </source>
</evidence>
<organism evidence="2 3">
    <name type="scientific">Alistipes onderdonkii</name>
    <dbReference type="NCBI Taxonomy" id="328813"/>
    <lineage>
        <taxon>Bacteria</taxon>
        <taxon>Pseudomonadati</taxon>
        <taxon>Bacteroidota</taxon>
        <taxon>Bacteroidia</taxon>
        <taxon>Bacteroidales</taxon>
        <taxon>Rikenellaceae</taxon>
        <taxon>Alistipes</taxon>
    </lineage>
</organism>
<reference evidence="3" key="1">
    <citation type="submission" date="2017-04" db="EMBL/GenBank/DDBJ databases">
        <title>Function of individual gut microbiota members based on whole genome sequencing of pure cultures obtained from chicken caecum.</title>
        <authorList>
            <person name="Medvecky M."/>
            <person name="Cejkova D."/>
            <person name="Polansky O."/>
            <person name="Karasova D."/>
            <person name="Kubasova T."/>
            <person name="Cizek A."/>
            <person name="Rychlik I."/>
        </authorList>
    </citation>
    <scope>NUCLEOTIDE SEQUENCE [LARGE SCALE GENOMIC DNA]</scope>
    <source>
        <strain evidence="3">An90</strain>
    </source>
</reference>
<dbReference type="RefSeq" id="WP_087401603.1">
    <property type="nucleotide sequence ID" value="NZ_NFHB01000003.1"/>
</dbReference>
<sequence length="121" mass="13909">MEPILLITSTLTILSPFIQKAGEKFAEQIGEDVWSWIKKSLSKGKGRHENLELPAPDGKGEDKFTQVLMHKINSDKQFKDQLEKIVKKAQSELSHYEQHIENQEAVEKQINIQHNTGDIRM</sequence>
<name>A0A1Y3R2I2_9BACT</name>
<evidence type="ECO:0000313" key="3">
    <source>
        <dbReference type="Proteomes" id="UP000195772"/>
    </source>
</evidence>
<dbReference type="AlphaFoldDB" id="A0A1Y3R2I2"/>